<dbReference type="InterPro" id="IPR019591">
    <property type="entry name" value="Mrp/NBP35_ATP-bd"/>
</dbReference>
<dbReference type="GO" id="GO:0005829">
    <property type="term" value="C:cytosol"/>
    <property type="evidence" value="ECO:0007669"/>
    <property type="project" value="TreeGrafter"/>
</dbReference>
<dbReference type="InterPro" id="IPR033756">
    <property type="entry name" value="YlxH/NBP35"/>
</dbReference>
<evidence type="ECO:0000256" key="4">
    <source>
        <dbReference type="ARBA" id="ARBA00022490"/>
    </source>
</evidence>
<dbReference type="Gene3D" id="3.40.50.300">
    <property type="entry name" value="P-loop containing nucleotide triphosphate hydrolases"/>
    <property type="match status" value="1"/>
</dbReference>
<dbReference type="CDD" id="cd02037">
    <property type="entry name" value="Mrp_NBP35"/>
    <property type="match status" value="1"/>
</dbReference>
<dbReference type="Pfam" id="PF10609">
    <property type="entry name" value="ParA"/>
    <property type="match status" value="1"/>
</dbReference>
<keyword evidence="7" id="KW-0067">ATP-binding</keyword>
<dbReference type="OrthoDB" id="1741334at2759"/>
<evidence type="ECO:0000256" key="8">
    <source>
        <dbReference type="ARBA" id="ARBA00023004"/>
    </source>
</evidence>
<comment type="function">
    <text evidence="10">Component of the cytosolic iron-sulfur (Fe/S) protein assembly (CIA) machinery. Required for maturation of extramitochondrial Fe-S proteins. The NUBP1-NUBP2 heterotetramer forms a Fe-S scaffold complex, mediating the de novo assembly of an Fe-S cluster and its transfer to target apoproteins. Negatively regulates cilium formation and structure.</text>
</comment>
<dbReference type="GO" id="GO:0140663">
    <property type="term" value="F:ATP-dependent FeS chaperone activity"/>
    <property type="evidence" value="ECO:0007669"/>
    <property type="project" value="InterPro"/>
</dbReference>
<protein>
    <submittedName>
        <fullName evidence="12">Cytosolic Fe-S cluster assembly factor NUBP2</fullName>
    </submittedName>
</protein>
<evidence type="ECO:0000256" key="10">
    <source>
        <dbReference type="ARBA" id="ARBA00053368"/>
    </source>
</evidence>
<dbReference type="GO" id="GO:0016226">
    <property type="term" value="P:iron-sulfur cluster assembly"/>
    <property type="evidence" value="ECO:0007669"/>
    <property type="project" value="InterPro"/>
</dbReference>
<keyword evidence="8" id="KW-0408">Iron</keyword>
<evidence type="ECO:0000256" key="7">
    <source>
        <dbReference type="ARBA" id="ARBA00022840"/>
    </source>
</evidence>
<dbReference type="HAMAP" id="MF_02040">
    <property type="entry name" value="Mrp_NBP35"/>
    <property type="match status" value="1"/>
</dbReference>
<dbReference type="GO" id="GO:0005930">
    <property type="term" value="C:axoneme"/>
    <property type="evidence" value="ECO:0007669"/>
    <property type="project" value="UniProtKB-SubCell"/>
</dbReference>
<keyword evidence="9" id="KW-0411">Iron-sulfur</keyword>
<comment type="subcellular location">
    <subcellularLocation>
        <location evidence="2">Cytoplasm</location>
        <location evidence="2">Cytoskeleton</location>
        <location evidence="2">Cilium axoneme</location>
    </subcellularLocation>
    <subcellularLocation>
        <location evidence="1">Cytoplasm</location>
        <location evidence="1">Cytoskeleton</location>
        <location evidence="1">Microtubule organizing center</location>
        <location evidence="1">Centrosome</location>
        <location evidence="1">Centriole</location>
    </subcellularLocation>
</comment>
<dbReference type="GO" id="GO:0051539">
    <property type="term" value="F:4 iron, 4 sulfur cluster binding"/>
    <property type="evidence" value="ECO:0007669"/>
    <property type="project" value="UniProtKB-KW"/>
</dbReference>
<gene>
    <name evidence="12" type="primary">NUBP2</name>
    <name evidence="12" type="ORF">Anas_05039</name>
</gene>
<evidence type="ECO:0000313" key="13">
    <source>
        <dbReference type="Proteomes" id="UP000326759"/>
    </source>
</evidence>
<comment type="subunit">
    <text evidence="11">Heterotetramer of 2 NUBP1 and 2 NUBP2 chains. Interacts with KIFC1. Interacts with NUBP1.</text>
</comment>
<dbReference type="GO" id="GO:0046872">
    <property type="term" value="F:metal ion binding"/>
    <property type="evidence" value="ECO:0007669"/>
    <property type="project" value="UniProtKB-KW"/>
</dbReference>
<keyword evidence="3" id="KW-0004">4Fe-4S</keyword>
<evidence type="ECO:0000256" key="5">
    <source>
        <dbReference type="ARBA" id="ARBA00022723"/>
    </source>
</evidence>
<evidence type="ECO:0000256" key="1">
    <source>
        <dbReference type="ARBA" id="ARBA00004114"/>
    </source>
</evidence>
<evidence type="ECO:0000256" key="6">
    <source>
        <dbReference type="ARBA" id="ARBA00022741"/>
    </source>
</evidence>
<organism evidence="12 13">
    <name type="scientific">Armadillidium nasatum</name>
    <dbReference type="NCBI Taxonomy" id="96803"/>
    <lineage>
        <taxon>Eukaryota</taxon>
        <taxon>Metazoa</taxon>
        <taxon>Ecdysozoa</taxon>
        <taxon>Arthropoda</taxon>
        <taxon>Crustacea</taxon>
        <taxon>Multicrustacea</taxon>
        <taxon>Malacostraca</taxon>
        <taxon>Eumalacostraca</taxon>
        <taxon>Peracarida</taxon>
        <taxon>Isopoda</taxon>
        <taxon>Oniscidea</taxon>
        <taxon>Crinocheta</taxon>
        <taxon>Armadillidiidae</taxon>
        <taxon>Armadillidium</taxon>
    </lineage>
</organism>
<dbReference type="GO" id="GO:0005814">
    <property type="term" value="C:centriole"/>
    <property type="evidence" value="ECO:0007669"/>
    <property type="project" value="UniProtKB-SubCell"/>
</dbReference>
<proteinExistence type="inferred from homology"/>
<dbReference type="GO" id="GO:0005634">
    <property type="term" value="C:nucleus"/>
    <property type="evidence" value="ECO:0007669"/>
    <property type="project" value="UniProtKB-ARBA"/>
</dbReference>
<sequence length="281" mass="30399">MGKETASNWQFFLLLSGKPLEGVGEAILVLSGKGGVGKSTVTVQIASSLKMLGHKVGILDIDLCGPSIPRMVGVEGCDVLTTPDGKWIPVSVNNDKNFSVISLAFFLDSKNDAVIWRGPKKNAMIKQLLTNIAWDVDYLIIDTPPGTSDEHISVMENIRDCPVKGAVLVTTPQMVAVDDVTRELTFCRRTGIKVLGIIENMSGFVCPNCSECSNIFATGGGQKLAEKYSVPFLGKVPIDPSLTKCLETGESYLERFSQSEGSKIMKNVAECFTKKEMEVDA</sequence>
<evidence type="ECO:0000313" key="12">
    <source>
        <dbReference type="EMBL" id="KAB7505660.1"/>
    </source>
</evidence>
<dbReference type="GO" id="GO:0005524">
    <property type="term" value="F:ATP binding"/>
    <property type="evidence" value="ECO:0007669"/>
    <property type="project" value="UniProtKB-KW"/>
</dbReference>
<evidence type="ECO:0000256" key="3">
    <source>
        <dbReference type="ARBA" id="ARBA00022485"/>
    </source>
</evidence>
<dbReference type="EMBL" id="SEYY01001155">
    <property type="protein sequence ID" value="KAB7505660.1"/>
    <property type="molecule type" value="Genomic_DNA"/>
</dbReference>
<dbReference type="FunFam" id="3.40.50.300:FF:000796">
    <property type="entry name" value="Cytosolic Fe-S cluster assembly factor NUBP2"/>
    <property type="match status" value="1"/>
</dbReference>
<accession>A0A5N5TJ88</accession>
<dbReference type="SUPFAM" id="SSF52540">
    <property type="entry name" value="P-loop containing nucleoside triphosphate hydrolases"/>
    <property type="match status" value="1"/>
</dbReference>
<reference evidence="12 13" key="1">
    <citation type="journal article" date="2019" name="PLoS Biol.">
        <title>Sex chromosomes control vertical transmission of feminizing Wolbachia symbionts in an isopod.</title>
        <authorList>
            <person name="Becking T."/>
            <person name="Chebbi M.A."/>
            <person name="Giraud I."/>
            <person name="Moumen B."/>
            <person name="Laverre T."/>
            <person name="Caubet Y."/>
            <person name="Peccoud J."/>
            <person name="Gilbert C."/>
            <person name="Cordaux R."/>
        </authorList>
    </citation>
    <scope>NUCLEOTIDE SEQUENCE [LARGE SCALE GENOMIC DNA]</scope>
    <source>
        <strain evidence="12">ANa2</strain>
        <tissue evidence="12">Whole body excluding digestive tract and cuticle</tissue>
    </source>
</reference>
<comment type="caution">
    <text evidence="12">The sequence shown here is derived from an EMBL/GenBank/DDBJ whole genome shotgun (WGS) entry which is preliminary data.</text>
</comment>
<dbReference type="InterPro" id="IPR027417">
    <property type="entry name" value="P-loop_NTPase"/>
</dbReference>
<evidence type="ECO:0000256" key="2">
    <source>
        <dbReference type="ARBA" id="ARBA00004430"/>
    </source>
</evidence>
<evidence type="ECO:0000256" key="11">
    <source>
        <dbReference type="ARBA" id="ARBA00065349"/>
    </source>
</evidence>
<dbReference type="PANTHER" id="PTHR23264">
    <property type="entry name" value="NUCLEOTIDE-BINDING PROTEIN NBP35 YEAST -RELATED"/>
    <property type="match status" value="1"/>
</dbReference>
<dbReference type="PANTHER" id="PTHR23264:SF19">
    <property type="entry name" value="CYTOSOLIC FE-S CLUSTER ASSEMBLY FACTOR NUBP2"/>
    <property type="match status" value="1"/>
</dbReference>
<keyword evidence="4" id="KW-0963">Cytoplasm</keyword>
<keyword evidence="5" id="KW-0479">Metal-binding</keyword>
<dbReference type="AlphaFoldDB" id="A0A5N5TJ88"/>
<dbReference type="Proteomes" id="UP000326759">
    <property type="component" value="Unassembled WGS sequence"/>
</dbReference>
<keyword evidence="13" id="KW-1185">Reference proteome</keyword>
<evidence type="ECO:0000256" key="9">
    <source>
        <dbReference type="ARBA" id="ARBA00023014"/>
    </source>
</evidence>
<keyword evidence="6" id="KW-0547">Nucleotide-binding</keyword>
<name>A0A5N5TJ88_9CRUS</name>